<dbReference type="Proteomes" id="UP000007113">
    <property type="component" value="Chromosome"/>
</dbReference>
<organism evidence="2 3">
    <name type="scientific">Granulicella mallensis (strain ATCC BAA-1857 / DSM 23137 / MP5ACTX8)</name>
    <dbReference type="NCBI Taxonomy" id="682795"/>
    <lineage>
        <taxon>Bacteria</taxon>
        <taxon>Pseudomonadati</taxon>
        <taxon>Acidobacteriota</taxon>
        <taxon>Terriglobia</taxon>
        <taxon>Terriglobales</taxon>
        <taxon>Acidobacteriaceae</taxon>
        <taxon>Granulicella</taxon>
    </lineage>
</organism>
<evidence type="ECO:0000313" key="3">
    <source>
        <dbReference type="Proteomes" id="UP000007113"/>
    </source>
</evidence>
<reference evidence="2 3" key="1">
    <citation type="submission" date="2011-11" db="EMBL/GenBank/DDBJ databases">
        <title>Complete sequence of Granulicella mallensis MP5ACTX8.</title>
        <authorList>
            <consortium name="US DOE Joint Genome Institute"/>
            <person name="Lucas S."/>
            <person name="Copeland A."/>
            <person name="Lapidus A."/>
            <person name="Cheng J.-F."/>
            <person name="Goodwin L."/>
            <person name="Pitluck S."/>
            <person name="Peters L."/>
            <person name="Lu M."/>
            <person name="Detter J.C."/>
            <person name="Han C."/>
            <person name="Tapia R."/>
            <person name="Land M."/>
            <person name="Hauser L."/>
            <person name="Kyrpides N."/>
            <person name="Ivanova N."/>
            <person name="Mikhailova N."/>
            <person name="Pagani I."/>
            <person name="Rawat S."/>
            <person name="Mannisto M."/>
            <person name="Haggblom M."/>
            <person name="Woyke T."/>
        </authorList>
    </citation>
    <scope>NUCLEOTIDE SEQUENCE [LARGE SCALE GENOMIC DNA]</scope>
    <source>
        <strain evidence="3">ATCC BAA-1857 / DSM 23137 / MP5ACTX8</strain>
    </source>
</reference>
<accession>G8NZQ0</accession>
<dbReference type="AlphaFoldDB" id="G8NZQ0"/>
<keyword evidence="3" id="KW-1185">Reference proteome</keyword>
<name>G8NZQ0_GRAMM</name>
<dbReference type="HOGENOM" id="CLU_1530443_0_0_0"/>
<gene>
    <name evidence="2" type="ordered locus">AciX8_4901</name>
</gene>
<dbReference type="EMBL" id="CP003130">
    <property type="protein sequence ID" value="AEU39170.1"/>
    <property type="molecule type" value="Genomic_DNA"/>
</dbReference>
<protein>
    <submittedName>
        <fullName evidence="2">Uncharacterized protein</fullName>
    </submittedName>
</protein>
<feature type="region of interest" description="Disordered" evidence="1">
    <location>
        <begin position="92"/>
        <end position="121"/>
    </location>
</feature>
<evidence type="ECO:0000313" key="2">
    <source>
        <dbReference type="EMBL" id="AEU39170.1"/>
    </source>
</evidence>
<dbReference type="KEGG" id="gma:AciX8_4901"/>
<sequence>MESGADKKRLYGVSAESKILMLERNQARCMHSFCFVFPRRIVILSIASQLLGTRSRRTPRVANLPIPLCLFSTSSARAWTFMLEKVLTVRARSSPSGSFGPERSRTGAPRKSARRSAQDDVSGGICDSLFDSSDTSYSSGLKPRILWPSLNFTHENVISKKMPLSTKESGIPWLG</sequence>
<evidence type="ECO:0000256" key="1">
    <source>
        <dbReference type="SAM" id="MobiDB-lite"/>
    </source>
</evidence>
<proteinExistence type="predicted"/>